<dbReference type="EMBL" id="BAABIP010000022">
    <property type="protein sequence ID" value="GAA4776548.1"/>
    <property type="molecule type" value="Genomic_DNA"/>
</dbReference>
<comment type="caution">
    <text evidence="1">The sequence shown here is derived from an EMBL/GenBank/DDBJ whole genome shotgun (WGS) entry which is preliminary data.</text>
</comment>
<evidence type="ECO:0000313" key="2">
    <source>
        <dbReference type="Proteomes" id="UP001500141"/>
    </source>
</evidence>
<dbReference type="Pfam" id="PF13711">
    <property type="entry name" value="DUF4160"/>
    <property type="match status" value="1"/>
</dbReference>
<sequence>MEKILEKLYQEALQLKKSIQFIDLINEKSNPGEFVIKQLIFKMDLNVKIKMYQEHHGEPHIHVDIGKSIHGASISINNPRILAGSIERKYERKVFEWISKNSDKLLIIWNNIQSGQTIDLSALN</sequence>
<name>A0ABP9A9F7_9FLAO</name>
<proteinExistence type="predicted"/>
<accession>A0ABP9A9F7</accession>
<dbReference type="RefSeq" id="WP_264543091.1">
    <property type="nucleotide sequence ID" value="NZ_BAABIP010000022.1"/>
</dbReference>
<evidence type="ECO:0000313" key="1">
    <source>
        <dbReference type="EMBL" id="GAA4776548.1"/>
    </source>
</evidence>
<organism evidence="1 2">
    <name type="scientific">Flavobacterium hankyongi</name>
    <dbReference type="NCBI Taxonomy" id="1176532"/>
    <lineage>
        <taxon>Bacteria</taxon>
        <taxon>Pseudomonadati</taxon>
        <taxon>Bacteroidota</taxon>
        <taxon>Flavobacteriia</taxon>
        <taxon>Flavobacteriales</taxon>
        <taxon>Flavobacteriaceae</taxon>
        <taxon>Flavobacterium</taxon>
    </lineage>
</organism>
<keyword evidence="2" id="KW-1185">Reference proteome</keyword>
<dbReference type="Proteomes" id="UP001500141">
    <property type="component" value="Unassembled WGS sequence"/>
</dbReference>
<protein>
    <submittedName>
        <fullName evidence="1">DUF4160 domain-containing protein</fullName>
    </submittedName>
</protein>
<dbReference type="InterPro" id="IPR025427">
    <property type="entry name" value="DUF4160"/>
</dbReference>
<reference evidence="2" key="1">
    <citation type="journal article" date="2019" name="Int. J. Syst. Evol. Microbiol.">
        <title>The Global Catalogue of Microorganisms (GCM) 10K type strain sequencing project: providing services to taxonomists for standard genome sequencing and annotation.</title>
        <authorList>
            <consortium name="The Broad Institute Genomics Platform"/>
            <consortium name="The Broad Institute Genome Sequencing Center for Infectious Disease"/>
            <person name="Wu L."/>
            <person name="Ma J."/>
        </authorList>
    </citation>
    <scope>NUCLEOTIDE SEQUENCE [LARGE SCALE GENOMIC DNA]</scope>
    <source>
        <strain evidence="2">JCM 18198</strain>
    </source>
</reference>
<gene>
    <name evidence="1" type="ORF">GCM10023230_29560</name>
</gene>